<dbReference type="InterPro" id="IPR019819">
    <property type="entry name" value="Carboxylesterase_B_CS"/>
</dbReference>
<feature type="chain" id="PRO_5040557986" description="Carboxylic ester hydrolase" evidence="3">
    <location>
        <begin position="18"/>
        <end position="679"/>
    </location>
</feature>
<dbReference type="Pfam" id="PF00135">
    <property type="entry name" value="COesterase"/>
    <property type="match status" value="2"/>
</dbReference>
<dbReference type="InterPro" id="IPR002018">
    <property type="entry name" value="CarbesteraseB"/>
</dbReference>
<evidence type="ECO:0000256" key="2">
    <source>
        <dbReference type="ARBA" id="ARBA00022801"/>
    </source>
</evidence>
<accession>A0A5M3YVB3</accession>
<organism evidence="5 6">
    <name type="scientific">Aspergillus terreus</name>
    <dbReference type="NCBI Taxonomy" id="33178"/>
    <lineage>
        <taxon>Eukaryota</taxon>
        <taxon>Fungi</taxon>
        <taxon>Dikarya</taxon>
        <taxon>Ascomycota</taxon>
        <taxon>Pezizomycotina</taxon>
        <taxon>Eurotiomycetes</taxon>
        <taxon>Eurotiomycetidae</taxon>
        <taxon>Eurotiales</taxon>
        <taxon>Aspergillaceae</taxon>
        <taxon>Aspergillus</taxon>
        <taxon>Aspergillus subgen. Circumdati</taxon>
    </lineage>
</organism>
<dbReference type="AlphaFoldDB" id="A0A5M3YVB3"/>
<feature type="signal peptide" evidence="3">
    <location>
        <begin position="1"/>
        <end position="17"/>
    </location>
</feature>
<dbReference type="OrthoDB" id="408631at2759"/>
<dbReference type="InterPro" id="IPR019826">
    <property type="entry name" value="Carboxylesterase_B_AS"/>
</dbReference>
<evidence type="ECO:0000313" key="5">
    <source>
        <dbReference type="EMBL" id="GFF13833.1"/>
    </source>
</evidence>
<dbReference type="Gene3D" id="3.40.50.1820">
    <property type="entry name" value="alpha/beta hydrolase"/>
    <property type="match status" value="1"/>
</dbReference>
<dbReference type="EMBL" id="BLJY01000002">
    <property type="protein sequence ID" value="GFF13833.1"/>
    <property type="molecule type" value="Genomic_DNA"/>
</dbReference>
<dbReference type="InterPro" id="IPR029058">
    <property type="entry name" value="AB_hydrolase_fold"/>
</dbReference>
<evidence type="ECO:0000259" key="4">
    <source>
        <dbReference type="Pfam" id="PF00135"/>
    </source>
</evidence>
<dbReference type="Proteomes" id="UP000452235">
    <property type="component" value="Unassembled WGS sequence"/>
</dbReference>
<dbReference type="EC" id="3.1.1.-" evidence="3"/>
<feature type="domain" description="Carboxylesterase type B" evidence="4">
    <location>
        <begin position="172"/>
        <end position="463"/>
    </location>
</feature>
<evidence type="ECO:0000256" key="1">
    <source>
        <dbReference type="ARBA" id="ARBA00005964"/>
    </source>
</evidence>
<keyword evidence="2 3" id="KW-0378">Hydrolase</keyword>
<feature type="domain" description="Carboxylesterase type B" evidence="4">
    <location>
        <begin position="498"/>
        <end position="633"/>
    </location>
</feature>
<gene>
    <name evidence="5" type="ORF">ATEIFO6365_0002094400</name>
</gene>
<dbReference type="PROSITE" id="PS00941">
    <property type="entry name" value="CARBOXYLESTERASE_B_2"/>
    <property type="match status" value="1"/>
</dbReference>
<dbReference type="PANTHER" id="PTHR43142:SF3">
    <property type="entry name" value="PUTATIVE (AFU_ORTHOLOGUE AFUA_3G09070)-RELATED"/>
    <property type="match status" value="1"/>
</dbReference>
<dbReference type="PROSITE" id="PS00122">
    <property type="entry name" value="CARBOXYLESTERASE_B_1"/>
    <property type="match status" value="1"/>
</dbReference>
<evidence type="ECO:0000313" key="6">
    <source>
        <dbReference type="Proteomes" id="UP000452235"/>
    </source>
</evidence>
<dbReference type="GO" id="GO:0016787">
    <property type="term" value="F:hydrolase activity"/>
    <property type="evidence" value="ECO:0007669"/>
    <property type="project" value="UniProtKB-KW"/>
</dbReference>
<keyword evidence="3" id="KW-0732">Signal</keyword>
<evidence type="ECO:0000256" key="3">
    <source>
        <dbReference type="RuleBase" id="RU361235"/>
    </source>
</evidence>
<comment type="caution">
    <text evidence="5">The sequence shown here is derived from an EMBL/GenBank/DDBJ whole genome shotgun (WGS) entry which is preliminary data.</text>
</comment>
<protein>
    <recommendedName>
        <fullName evidence="3">Carboxylic ester hydrolase</fullName>
        <ecNumber evidence="3">3.1.1.-</ecNumber>
    </recommendedName>
</protein>
<reference evidence="5 6" key="1">
    <citation type="submission" date="2020-01" db="EMBL/GenBank/DDBJ databases">
        <title>Aspergillus terreus IFO 6365 whole genome shotgun sequence.</title>
        <authorList>
            <person name="Kanamasa S."/>
            <person name="Takahashi H."/>
        </authorList>
    </citation>
    <scope>NUCLEOTIDE SEQUENCE [LARGE SCALE GENOMIC DNA]</scope>
    <source>
        <strain evidence="5 6">IFO 6365</strain>
    </source>
</reference>
<dbReference type="PANTHER" id="PTHR43142">
    <property type="entry name" value="CARBOXYLIC ESTER HYDROLASE"/>
    <property type="match status" value="1"/>
</dbReference>
<name>A0A5M3YVB3_ASPTE</name>
<dbReference type="VEuPathDB" id="FungiDB:ATEG_02666"/>
<comment type="similarity">
    <text evidence="1 3">Belongs to the type-B carboxylesterase/lipase family.</text>
</comment>
<keyword evidence="6" id="KW-1185">Reference proteome</keyword>
<proteinExistence type="inferred from homology"/>
<dbReference type="SUPFAM" id="SSF53474">
    <property type="entry name" value="alpha/beta-Hydrolases"/>
    <property type="match status" value="1"/>
</dbReference>
<sequence>MIQNICLLACFLAIASARGIVSPDKLGSDVSIVINNDLLESESPHSDSGFLLLDPMSFDDAERSCEALGESLWGNTGSIEDTKTNLDYLVYEGRYLRNQRYWISPDSQKSPRAINSRGSITRVAAKKKLPVLCTQTAPYSNETYQDTSQQLQITVSSNNERITGFRDRLSFRFQGVRYAEQPERWTYSELYTGSEGDVSALDYGSICVQSPTAGSEDCLFLNIWTPYLPHGPKNKNTLKPVMLWIHGGAFTGGESSDPTFDGGNLASRGDVVVVAINYRLGTLGFLALDDGKTNGNFGLADQVTALDWVRKNIHDFGGDPDRITIFGQSAGAGSVRALLASPRARGKFAGAIMQSNLGGLYYGTTYSKYYTIAEEMDVVGNAILEATNCTHAPSQVDCLRKLPAATIAGLPSTARFLVVDGKYLTSPELDLTNREATANVPLMMGLMRDDGAAMIGYPRDNESAATYLNASGIPPPLVLSSGLFPVPNGPNATLNLFNATSRVATDGIFRCIDQATAYAGAINHIFPDVYFYEFNRSYQMAGYSPNPPLCEAPRTAEFPAGDPSKEYFKCHSGELFYVFGTLRRQGLALRDEGDLPFSQFVLDSWASFARTGDPTPDEGLLAARGYRNTEAEIRKSGAWRAFGGGEYTVKRLQWPGAMVPLEELTQCEALGLPLDYYLK</sequence>